<comment type="subcellular location">
    <subcellularLocation>
        <location evidence="1">Cell membrane</location>
        <topology evidence="1">Multi-pass membrane protein</topology>
    </subcellularLocation>
</comment>
<dbReference type="STRING" id="89187.ISM_01535"/>
<feature type="transmembrane region" description="Helical" evidence="7">
    <location>
        <begin position="20"/>
        <end position="42"/>
    </location>
</feature>
<dbReference type="eggNOG" id="COG1295">
    <property type="taxonomic scope" value="Bacteria"/>
</dbReference>
<proteinExistence type="predicted"/>
<dbReference type="GO" id="GO:0005886">
    <property type="term" value="C:plasma membrane"/>
    <property type="evidence" value="ECO:0007669"/>
    <property type="project" value="UniProtKB-SubCell"/>
</dbReference>
<dbReference type="RefSeq" id="WP_009812335.1">
    <property type="nucleotide sequence ID" value="NZ_CH724156.1"/>
</dbReference>
<keyword evidence="9" id="KW-1185">Reference proteome</keyword>
<reference evidence="8 9" key="1">
    <citation type="submission" date="2005-12" db="EMBL/GenBank/DDBJ databases">
        <authorList>
            <person name="Moran M.A."/>
            <person name="Ferriera S."/>
            <person name="Johnson J."/>
            <person name="Kravitz S."/>
            <person name="Halpern A."/>
            <person name="Remington K."/>
            <person name="Beeson K."/>
            <person name="Tran B."/>
            <person name="Rogers Y.-H."/>
            <person name="Friedman R."/>
            <person name="Venter J.C."/>
        </authorList>
    </citation>
    <scope>NUCLEOTIDE SEQUENCE [LARGE SCALE GENOMIC DNA]</scope>
    <source>
        <strain evidence="9">ATCC BAA-591 / DSM 15170 / ISM</strain>
    </source>
</reference>
<evidence type="ECO:0000313" key="9">
    <source>
        <dbReference type="Proteomes" id="UP000005954"/>
    </source>
</evidence>
<evidence type="ECO:0000256" key="4">
    <source>
        <dbReference type="ARBA" id="ARBA00022989"/>
    </source>
</evidence>
<dbReference type="EMBL" id="AALY01000001">
    <property type="protein sequence ID" value="EAP76930.1"/>
    <property type="molecule type" value="Genomic_DNA"/>
</dbReference>
<keyword evidence="5 7" id="KW-0472">Membrane</keyword>
<gene>
    <name evidence="8" type="ORF">ISM_01535</name>
</gene>
<feature type="compositionally biased region" description="Basic and acidic residues" evidence="6">
    <location>
        <begin position="277"/>
        <end position="300"/>
    </location>
</feature>
<evidence type="ECO:0000256" key="3">
    <source>
        <dbReference type="ARBA" id="ARBA00022692"/>
    </source>
</evidence>
<evidence type="ECO:0000256" key="5">
    <source>
        <dbReference type="ARBA" id="ARBA00023136"/>
    </source>
</evidence>
<dbReference type="Pfam" id="PF03631">
    <property type="entry name" value="Virul_fac_BrkB"/>
    <property type="match status" value="1"/>
</dbReference>
<feature type="region of interest" description="Disordered" evidence="6">
    <location>
        <begin position="268"/>
        <end position="315"/>
    </location>
</feature>
<dbReference type="HOGENOM" id="CLU_045539_0_0_5"/>
<sequence length="315" mass="33933">MGRVFGGIDRLNIGLISAGVAFYALLSLFPAVTAMVAIWGFAGDPSKLLSQFDVARQFMPEEAYLLVQEQITALIVADNTTLQWTTVISLTLSIWSAKNATAALIRGLNSIYREDHRKNPLKRYGVAVALTIVMIAAALVAFALVIALPVALAFLNLGIKVEMFVSAAKWAILMGVVLLCFGLLYRYGPNRRGATVSWLSPGALFALATWAAGSIAFSTYLRNFGSFNEVYGSLGALVALLFWFYISAYVVLIGALINAELELETAADTTVGPPRPPGDRDAYVSDHQVSEDGHLRRAPDEGAEAETAQDPARKA</sequence>
<dbReference type="PANTHER" id="PTHR30213:SF0">
    <property type="entry name" value="UPF0761 MEMBRANE PROTEIN YIHY"/>
    <property type="match status" value="1"/>
</dbReference>
<feature type="transmembrane region" description="Helical" evidence="7">
    <location>
        <begin position="126"/>
        <end position="155"/>
    </location>
</feature>
<accession>A3SHU9</accession>
<evidence type="ECO:0000256" key="6">
    <source>
        <dbReference type="SAM" id="MobiDB-lite"/>
    </source>
</evidence>
<evidence type="ECO:0000313" key="8">
    <source>
        <dbReference type="EMBL" id="EAP76930.1"/>
    </source>
</evidence>
<dbReference type="NCBIfam" id="TIGR00765">
    <property type="entry name" value="yihY_not_rbn"/>
    <property type="match status" value="1"/>
</dbReference>
<feature type="transmembrane region" description="Helical" evidence="7">
    <location>
        <begin position="233"/>
        <end position="257"/>
    </location>
</feature>
<evidence type="ECO:0000256" key="1">
    <source>
        <dbReference type="ARBA" id="ARBA00004651"/>
    </source>
</evidence>
<keyword evidence="4 7" id="KW-1133">Transmembrane helix</keyword>
<comment type="caution">
    <text evidence="8">The sequence shown here is derived from an EMBL/GenBank/DDBJ whole genome shotgun (WGS) entry which is preliminary data.</text>
</comment>
<evidence type="ECO:0000256" key="7">
    <source>
        <dbReference type="SAM" id="Phobius"/>
    </source>
</evidence>
<keyword evidence="3 7" id="KW-0812">Transmembrane</keyword>
<feature type="transmembrane region" description="Helical" evidence="7">
    <location>
        <begin position="167"/>
        <end position="186"/>
    </location>
</feature>
<dbReference type="PIRSF" id="PIRSF035875">
    <property type="entry name" value="RNase_BN"/>
    <property type="match status" value="1"/>
</dbReference>
<dbReference type="AlphaFoldDB" id="A3SHU9"/>
<dbReference type="PANTHER" id="PTHR30213">
    <property type="entry name" value="INNER MEMBRANE PROTEIN YHJD"/>
    <property type="match status" value="1"/>
</dbReference>
<feature type="transmembrane region" description="Helical" evidence="7">
    <location>
        <begin position="198"/>
        <end position="221"/>
    </location>
</feature>
<name>A3SHU9_ROSNI</name>
<dbReference type="Proteomes" id="UP000005954">
    <property type="component" value="Unassembled WGS sequence"/>
</dbReference>
<protein>
    <submittedName>
        <fullName evidence="8">Ribonuclease BN</fullName>
    </submittedName>
</protein>
<organism evidence="8 9">
    <name type="scientific">Roseovarius nubinhibens (strain ATCC BAA-591 / DSM 15170 / ISM)</name>
    <dbReference type="NCBI Taxonomy" id="89187"/>
    <lineage>
        <taxon>Bacteria</taxon>
        <taxon>Pseudomonadati</taxon>
        <taxon>Pseudomonadota</taxon>
        <taxon>Alphaproteobacteria</taxon>
        <taxon>Rhodobacterales</taxon>
        <taxon>Roseobacteraceae</taxon>
        <taxon>Roseovarius</taxon>
    </lineage>
</organism>
<dbReference type="InterPro" id="IPR017039">
    <property type="entry name" value="Virul_fac_BrkB"/>
</dbReference>
<evidence type="ECO:0000256" key="2">
    <source>
        <dbReference type="ARBA" id="ARBA00022475"/>
    </source>
</evidence>
<keyword evidence="2" id="KW-1003">Cell membrane</keyword>